<dbReference type="Pfam" id="PF19833">
    <property type="entry name" value="RecG_dom3_C"/>
    <property type="match status" value="1"/>
</dbReference>
<evidence type="ECO:0000259" key="17">
    <source>
        <dbReference type="PROSITE" id="PS51194"/>
    </source>
</evidence>
<evidence type="ECO:0000256" key="15">
    <source>
        <dbReference type="RuleBase" id="RU363016"/>
    </source>
</evidence>
<name>A0ABS1T6G9_9CLOT</name>
<dbReference type="InterPro" id="IPR027417">
    <property type="entry name" value="P-loop_NTPase"/>
</dbReference>
<dbReference type="CDD" id="cd17992">
    <property type="entry name" value="DEXHc_RecG"/>
    <property type="match status" value="1"/>
</dbReference>
<dbReference type="Proteomes" id="UP000632377">
    <property type="component" value="Unassembled WGS sequence"/>
</dbReference>
<dbReference type="SMART" id="SM00487">
    <property type="entry name" value="DEXDc"/>
    <property type="match status" value="1"/>
</dbReference>
<evidence type="ECO:0000256" key="2">
    <source>
        <dbReference type="ARBA" id="ARBA00017846"/>
    </source>
</evidence>
<dbReference type="SMART" id="SM00490">
    <property type="entry name" value="HELICc"/>
    <property type="match status" value="1"/>
</dbReference>
<protein>
    <recommendedName>
        <fullName evidence="2 15">ATP-dependent DNA helicase RecG</fullName>
        <ecNumber evidence="13 15">5.6.2.4</ecNumber>
    </recommendedName>
</protein>
<dbReference type="SUPFAM" id="SSF52540">
    <property type="entry name" value="P-loop containing nucleoside triphosphate hydrolases"/>
    <property type="match status" value="2"/>
</dbReference>
<comment type="similarity">
    <text evidence="1 15">Belongs to the helicase family. RecG subfamily.</text>
</comment>
<dbReference type="InterPro" id="IPR001650">
    <property type="entry name" value="Helicase_C-like"/>
</dbReference>
<keyword evidence="6 15" id="KW-0347">Helicase</keyword>
<evidence type="ECO:0000256" key="4">
    <source>
        <dbReference type="ARBA" id="ARBA00022763"/>
    </source>
</evidence>
<dbReference type="InterPro" id="IPR033454">
    <property type="entry name" value="RecG_wedge"/>
</dbReference>
<dbReference type="InterPro" id="IPR004609">
    <property type="entry name" value="ATP-dep_DNA_helicase_RecG"/>
</dbReference>
<keyword evidence="5 15" id="KW-0378">Hydrolase</keyword>
<evidence type="ECO:0000256" key="10">
    <source>
        <dbReference type="ARBA" id="ARBA00023204"/>
    </source>
</evidence>
<evidence type="ECO:0000256" key="3">
    <source>
        <dbReference type="ARBA" id="ARBA00022741"/>
    </source>
</evidence>
<dbReference type="Pfam" id="PF17191">
    <property type="entry name" value="RecG_wedge"/>
    <property type="match status" value="1"/>
</dbReference>
<dbReference type="Pfam" id="PF00271">
    <property type="entry name" value="Helicase_C"/>
    <property type="match status" value="1"/>
</dbReference>
<evidence type="ECO:0000313" key="18">
    <source>
        <dbReference type="EMBL" id="MBL4934938.1"/>
    </source>
</evidence>
<sequence>MKLSDNISSIKGVGPKMKDILNSCGIYSILDLLLYFPRNYEKVYIQNNNLSINSGMTILNCSVLKIDRDIRTNNKKIISTVIFKCGDTTVKGKWFNQPYMKDKFTLNRSYTITGKLQDYKGETIILTPSIVSDSYIENAENRTESSKYKIIPKYSLKDGITNNFFIKIISYLLKQVEIGENLPEWIIKKYKFCSLQKAINSVHAPVDENTLLEAQRRLKFQELFTYSLKLIVLKDYINKNNKGINFYISPELKLLKEKLPFPLTNAQSRVVREILLDQKKNKQMNRLVQGDVGSGKTIVAIISMFNVVKNGYQAAIIAPTEILSNQHYNELKFVLRDFNINIELLNGSIPQKKKEKIKEELKNGNIDIIVGTHALLQEDVSFNNLGMVVTDEQHRFGVMQRSSLFNKGRNIDMLVMTATPIPRTLALYLYSDLEVSIIDELPPGRQKIDTYFINERKKEKAYEFALKEIKEGRQVYIVCPLIEDNEELNINSVEKLYMWLKNGYFKDVTCSILHGKMSNTEKDEIMTKFKKDEIKVLISTTVIEVGINVPNASVMIIENSERFGLAQLHQLRGRVGRGHSKSYCILIGNVKSEVTKKRLEIIQNNTDGFKIAEEDLKIRGSGELFGIKQHGDTNLILADLFRDADLLKIANQEARRLTSSNEEKDIKIKMEILEGIETTSKYICFN</sequence>
<dbReference type="InterPro" id="IPR047112">
    <property type="entry name" value="RecG/Mfd"/>
</dbReference>
<dbReference type="PROSITE" id="PS51194">
    <property type="entry name" value="HELICASE_CTER"/>
    <property type="match status" value="1"/>
</dbReference>
<evidence type="ECO:0000256" key="12">
    <source>
        <dbReference type="ARBA" id="ARBA00034617"/>
    </source>
</evidence>
<dbReference type="Gene3D" id="2.40.50.140">
    <property type="entry name" value="Nucleic acid-binding proteins"/>
    <property type="match status" value="1"/>
</dbReference>
<keyword evidence="10 15" id="KW-0234">DNA repair</keyword>
<evidence type="ECO:0000256" key="9">
    <source>
        <dbReference type="ARBA" id="ARBA00023172"/>
    </source>
</evidence>
<dbReference type="PANTHER" id="PTHR47964:SF1">
    <property type="entry name" value="ATP-DEPENDENT DNA HELICASE HOMOLOG RECG, CHLOROPLASTIC"/>
    <property type="match status" value="1"/>
</dbReference>
<comment type="catalytic activity">
    <reaction evidence="14 15">
        <text>ATP + H2O = ADP + phosphate + H(+)</text>
        <dbReference type="Rhea" id="RHEA:13065"/>
        <dbReference type="ChEBI" id="CHEBI:15377"/>
        <dbReference type="ChEBI" id="CHEBI:15378"/>
        <dbReference type="ChEBI" id="CHEBI:30616"/>
        <dbReference type="ChEBI" id="CHEBI:43474"/>
        <dbReference type="ChEBI" id="CHEBI:456216"/>
        <dbReference type="EC" id="5.6.2.4"/>
    </reaction>
</comment>
<dbReference type="RefSeq" id="WP_202747573.1">
    <property type="nucleotide sequence ID" value="NZ_JAESWC010000002.1"/>
</dbReference>
<evidence type="ECO:0000256" key="5">
    <source>
        <dbReference type="ARBA" id="ARBA00022801"/>
    </source>
</evidence>
<dbReference type="GO" id="GO:0003678">
    <property type="term" value="F:DNA helicase activity"/>
    <property type="evidence" value="ECO:0007669"/>
    <property type="project" value="UniProtKB-EC"/>
</dbReference>
<dbReference type="SUPFAM" id="SSF50249">
    <property type="entry name" value="Nucleic acid-binding proteins"/>
    <property type="match status" value="1"/>
</dbReference>
<evidence type="ECO:0000259" key="16">
    <source>
        <dbReference type="PROSITE" id="PS51192"/>
    </source>
</evidence>
<feature type="domain" description="Helicase C-terminal" evidence="17">
    <location>
        <begin position="447"/>
        <end position="617"/>
    </location>
</feature>
<dbReference type="EMBL" id="JAESWC010000002">
    <property type="protein sequence ID" value="MBL4934938.1"/>
    <property type="molecule type" value="Genomic_DNA"/>
</dbReference>
<keyword evidence="9 15" id="KW-0233">DNA recombination</keyword>
<dbReference type="PANTHER" id="PTHR47964">
    <property type="entry name" value="ATP-DEPENDENT DNA HELICASE HOMOLOG RECG, CHLOROPLASTIC"/>
    <property type="match status" value="1"/>
</dbReference>
<evidence type="ECO:0000256" key="14">
    <source>
        <dbReference type="ARBA" id="ARBA00048988"/>
    </source>
</evidence>
<dbReference type="PROSITE" id="PS51192">
    <property type="entry name" value="HELICASE_ATP_BIND_1"/>
    <property type="match status" value="1"/>
</dbReference>
<evidence type="ECO:0000256" key="6">
    <source>
        <dbReference type="ARBA" id="ARBA00022806"/>
    </source>
</evidence>
<dbReference type="InterPro" id="IPR011545">
    <property type="entry name" value="DEAD/DEAH_box_helicase_dom"/>
</dbReference>
<dbReference type="NCBIfam" id="TIGR00643">
    <property type="entry name" value="recG"/>
    <property type="match status" value="1"/>
</dbReference>
<evidence type="ECO:0000313" key="19">
    <source>
        <dbReference type="Proteomes" id="UP000632377"/>
    </source>
</evidence>
<keyword evidence="8" id="KW-0238">DNA-binding</keyword>
<reference evidence="18 19" key="1">
    <citation type="submission" date="2021-01" db="EMBL/GenBank/DDBJ databases">
        <title>Genome public.</title>
        <authorList>
            <person name="Liu C."/>
            <person name="Sun Q."/>
        </authorList>
    </citation>
    <scope>NUCLEOTIDE SEQUENCE [LARGE SCALE GENOMIC DNA]</scope>
    <source>
        <strain evidence="18 19">YIM B02515</strain>
    </source>
</reference>
<keyword evidence="11" id="KW-0413">Isomerase</keyword>
<comment type="catalytic activity">
    <reaction evidence="12 15">
        <text>Couples ATP hydrolysis with the unwinding of duplex DNA by translocating in the 3'-5' direction.</text>
        <dbReference type="EC" id="5.6.2.4"/>
    </reaction>
</comment>
<dbReference type="InterPro" id="IPR014001">
    <property type="entry name" value="Helicase_ATP-bd"/>
</dbReference>
<evidence type="ECO:0000256" key="1">
    <source>
        <dbReference type="ARBA" id="ARBA00007504"/>
    </source>
</evidence>
<dbReference type="Gene3D" id="3.40.50.300">
    <property type="entry name" value="P-loop containing nucleotide triphosphate hydrolases"/>
    <property type="match status" value="2"/>
</dbReference>
<proteinExistence type="inferred from homology"/>
<gene>
    <name evidence="18" type="primary">recG</name>
    <name evidence="18" type="ORF">JK636_04100</name>
</gene>
<evidence type="ECO:0000256" key="13">
    <source>
        <dbReference type="ARBA" id="ARBA00034808"/>
    </source>
</evidence>
<feature type="domain" description="Helicase ATP-binding" evidence="16">
    <location>
        <begin position="277"/>
        <end position="438"/>
    </location>
</feature>
<comment type="caution">
    <text evidence="18">The sequence shown here is derived from an EMBL/GenBank/DDBJ whole genome shotgun (WGS) entry which is preliminary data.</text>
</comment>
<organism evidence="18 19">
    <name type="scientific">Clostridium rhizosphaerae</name>
    <dbReference type="NCBI Taxonomy" id="2803861"/>
    <lineage>
        <taxon>Bacteria</taxon>
        <taxon>Bacillati</taxon>
        <taxon>Bacillota</taxon>
        <taxon>Clostridia</taxon>
        <taxon>Eubacteriales</taxon>
        <taxon>Clostridiaceae</taxon>
        <taxon>Clostridium</taxon>
    </lineage>
</organism>
<dbReference type="EC" id="5.6.2.4" evidence="13 15"/>
<comment type="function">
    <text evidence="15">Plays a critical role in recombination and DNA repair. Helps process Holliday junction intermediates to mature products by catalyzing branch migration. Has replication fork regression activity, unwinds stalled or blocked replication forks to make a HJ that can be resolved. Has a DNA unwinding activity characteristic of a DNA helicase with 3'-5' polarity.</text>
</comment>
<dbReference type="InterPro" id="IPR012340">
    <property type="entry name" value="NA-bd_OB-fold"/>
</dbReference>
<keyword evidence="4 15" id="KW-0227">DNA damage</keyword>
<keyword evidence="3 15" id="KW-0547">Nucleotide-binding</keyword>
<keyword evidence="7 15" id="KW-0067">ATP-binding</keyword>
<keyword evidence="19" id="KW-1185">Reference proteome</keyword>
<evidence type="ECO:0000256" key="11">
    <source>
        <dbReference type="ARBA" id="ARBA00023235"/>
    </source>
</evidence>
<dbReference type="NCBIfam" id="NF008168">
    <property type="entry name" value="PRK10917.2-2"/>
    <property type="match status" value="1"/>
</dbReference>
<evidence type="ECO:0000256" key="8">
    <source>
        <dbReference type="ARBA" id="ARBA00023125"/>
    </source>
</evidence>
<dbReference type="Pfam" id="PF00270">
    <property type="entry name" value="DEAD"/>
    <property type="match status" value="1"/>
</dbReference>
<dbReference type="GO" id="GO:0016787">
    <property type="term" value="F:hydrolase activity"/>
    <property type="evidence" value="ECO:0007669"/>
    <property type="project" value="UniProtKB-KW"/>
</dbReference>
<evidence type="ECO:0000256" key="7">
    <source>
        <dbReference type="ARBA" id="ARBA00022840"/>
    </source>
</evidence>
<accession>A0ABS1T6G9</accession>
<dbReference type="NCBIfam" id="NF008165">
    <property type="entry name" value="PRK10917.1-3"/>
    <property type="match status" value="1"/>
</dbReference>
<dbReference type="InterPro" id="IPR045562">
    <property type="entry name" value="RecG_dom3_C"/>
</dbReference>